<evidence type="ECO:0000313" key="2">
    <source>
        <dbReference type="Proteomes" id="UP000247476"/>
    </source>
</evidence>
<dbReference type="EMBL" id="QJVJ01000011">
    <property type="protein sequence ID" value="PYI51931.1"/>
    <property type="molecule type" value="Genomic_DNA"/>
</dbReference>
<keyword evidence="2" id="KW-1185">Reference proteome</keyword>
<dbReference type="Proteomes" id="UP000247476">
    <property type="component" value="Unassembled WGS sequence"/>
</dbReference>
<name>A0A2V5JYV4_9BACL</name>
<protein>
    <recommendedName>
        <fullName evidence="3">Glycosyl hydrolase family 32 N-terminal domain-containing protein</fullName>
    </recommendedName>
</protein>
<dbReference type="SUPFAM" id="SSF75005">
    <property type="entry name" value="Arabinanase/levansucrase/invertase"/>
    <property type="match status" value="2"/>
</dbReference>
<proteinExistence type="predicted"/>
<dbReference type="AlphaFoldDB" id="A0A2V5JYV4"/>
<dbReference type="RefSeq" id="WP_146250278.1">
    <property type="nucleotide sequence ID" value="NZ_QJVJ01000011.1"/>
</dbReference>
<comment type="caution">
    <text evidence="1">The sequence shown here is derived from an EMBL/GenBank/DDBJ whole genome shotgun (WGS) entry which is preliminary data.</text>
</comment>
<dbReference type="OrthoDB" id="9758923at2"/>
<sequence>MPGWKLERLTSPILLKGNERIAYRDPCAVYHEGVFRLFYTLVETEPDGRVYLYTATSESRDLIGWSEPKRLTSKDAGLNYSSPGNIVRFRDRWVLCLQSYPRPNGEKYANDRARIFTMESFDLVRWTEPKLLRVKGDGVPAEDMGRMIDPYLVESREEPGKWWCFYKQNGVSLSYSYDLTHWTYYGHENAGENVCIVPVDDQYLMLHSPENGIGLMTSPDLMRWTPKETLLTLGQRDWDWAKGRITAGFLLDCWDVEGIGRYLLFFHGTGPEGEDVIFDTHACIGIAWSDDLERWSWPGESDPGH</sequence>
<accession>A0A2V5JYV4</accession>
<organism evidence="1 2">
    <name type="scientific">Paenibacillus flagellatus</name>
    <dbReference type="NCBI Taxonomy" id="2211139"/>
    <lineage>
        <taxon>Bacteria</taxon>
        <taxon>Bacillati</taxon>
        <taxon>Bacillota</taxon>
        <taxon>Bacilli</taxon>
        <taxon>Bacillales</taxon>
        <taxon>Paenibacillaceae</taxon>
        <taxon>Paenibacillus</taxon>
    </lineage>
</organism>
<evidence type="ECO:0008006" key="3">
    <source>
        <dbReference type="Google" id="ProtNLM"/>
    </source>
</evidence>
<evidence type="ECO:0000313" key="1">
    <source>
        <dbReference type="EMBL" id="PYI51931.1"/>
    </source>
</evidence>
<gene>
    <name evidence="1" type="ORF">DLM86_23780</name>
</gene>
<dbReference type="InterPro" id="IPR023296">
    <property type="entry name" value="Glyco_hydro_beta-prop_sf"/>
</dbReference>
<reference evidence="1 2" key="1">
    <citation type="submission" date="2018-05" db="EMBL/GenBank/DDBJ databases">
        <title>Paenibacillus flagellatus sp. nov., isolated from selenium mineral soil.</title>
        <authorList>
            <person name="Dai X."/>
        </authorList>
    </citation>
    <scope>NUCLEOTIDE SEQUENCE [LARGE SCALE GENOMIC DNA]</scope>
    <source>
        <strain evidence="1 2">DXL2</strain>
    </source>
</reference>
<dbReference type="Gene3D" id="2.115.10.20">
    <property type="entry name" value="Glycosyl hydrolase domain, family 43"/>
    <property type="match status" value="2"/>
</dbReference>